<proteinExistence type="predicted"/>
<keyword evidence="2" id="KW-1185">Reference proteome</keyword>
<reference evidence="1 2" key="1">
    <citation type="submission" date="2019-12" db="EMBL/GenBank/DDBJ databases">
        <authorList>
            <person name="Reyes-Prieto M."/>
        </authorList>
    </citation>
    <scope>NUCLEOTIDE SEQUENCE [LARGE SCALE GENOMIC DNA]</scope>
    <source>
        <strain evidence="1">HF14-78462</strain>
    </source>
</reference>
<organism evidence="1 2">
    <name type="scientific">Starkeya nomas</name>
    <dbReference type="NCBI Taxonomy" id="2666134"/>
    <lineage>
        <taxon>Bacteria</taxon>
        <taxon>Pseudomonadati</taxon>
        <taxon>Pseudomonadota</taxon>
        <taxon>Alphaproteobacteria</taxon>
        <taxon>Hyphomicrobiales</taxon>
        <taxon>Xanthobacteraceae</taxon>
        <taxon>Starkeya</taxon>
    </lineage>
</organism>
<protein>
    <submittedName>
        <fullName evidence="1">Uncharacterized protein</fullName>
    </submittedName>
</protein>
<accession>A0A5S9NZL8</accession>
<gene>
    <name evidence="1" type="ORF">STARVERO_02002</name>
</gene>
<evidence type="ECO:0000313" key="1">
    <source>
        <dbReference type="EMBL" id="CAA0096316.1"/>
    </source>
</evidence>
<sequence>MTDTKRAKITLNDHLSGAYIDGPIDLVSGPYMVSKCRFGRDVKIISDHPNLVMNCTFHEDTQRAAEMASFVSPSKIIN</sequence>
<dbReference type="AlphaFoldDB" id="A0A5S9NZL8"/>
<evidence type="ECO:0000313" key="2">
    <source>
        <dbReference type="Proteomes" id="UP000433050"/>
    </source>
</evidence>
<name>A0A5S9NZL8_9HYPH</name>
<dbReference type="Proteomes" id="UP000433050">
    <property type="component" value="Unassembled WGS sequence"/>
</dbReference>
<dbReference type="EMBL" id="CACSAS010000001">
    <property type="protein sequence ID" value="CAA0096316.1"/>
    <property type="molecule type" value="Genomic_DNA"/>
</dbReference>